<feature type="compositionally biased region" description="Low complexity" evidence="2">
    <location>
        <begin position="93"/>
        <end position="121"/>
    </location>
</feature>
<keyword evidence="1" id="KW-0863">Zinc-finger</keyword>
<name>A0AAD8W0C7_LOLMU</name>
<organism evidence="4 5">
    <name type="scientific">Lolium multiflorum</name>
    <name type="common">Italian ryegrass</name>
    <name type="synonym">Lolium perenne subsp. multiflorum</name>
    <dbReference type="NCBI Taxonomy" id="4521"/>
    <lineage>
        <taxon>Eukaryota</taxon>
        <taxon>Viridiplantae</taxon>
        <taxon>Streptophyta</taxon>
        <taxon>Embryophyta</taxon>
        <taxon>Tracheophyta</taxon>
        <taxon>Spermatophyta</taxon>
        <taxon>Magnoliopsida</taxon>
        <taxon>Liliopsida</taxon>
        <taxon>Poales</taxon>
        <taxon>Poaceae</taxon>
        <taxon>BOP clade</taxon>
        <taxon>Pooideae</taxon>
        <taxon>Poodae</taxon>
        <taxon>Poeae</taxon>
        <taxon>Poeae Chloroplast Group 2 (Poeae type)</taxon>
        <taxon>Loliodinae</taxon>
        <taxon>Loliinae</taxon>
        <taxon>Lolium</taxon>
    </lineage>
</organism>
<dbReference type="PROSITE" id="PS50158">
    <property type="entry name" value="ZF_CCHC"/>
    <property type="match status" value="1"/>
</dbReference>
<accession>A0AAD8W0C7</accession>
<feature type="compositionally biased region" description="Polar residues" evidence="2">
    <location>
        <begin position="19"/>
        <end position="32"/>
    </location>
</feature>
<keyword evidence="1" id="KW-0862">Zinc</keyword>
<evidence type="ECO:0000256" key="2">
    <source>
        <dbReference type="SAM" id="MobiDB-lite"/>
    </source>
</evidence>
<dbReference type="EMBL" id="JAUUTY010000005">
    <property type="protein sequence ID" value="KAK1630735.1"/>
    <property type="molecule type" value="Genomic_DNA"/>
</dbReference>
<dbReference type="GO" id="GO:0008270">
    <property type="term" value="F:zinc ion binding"/>
    <property type="evidence" value="ECO:0007669"/>
    <property type="project" value="UniProtKB-KW"/>
</dbReference>
<dbReference type="Pfam" id="PF00098">
    <property type="entry name" value="zf-CCHC"/>
    <property type="match status" value="1"/>
</dbReference>
<sequence>MEYQWKCYQLGHGGELRLSHTNGRKATSSQREPQAPDDEPSGPHHTQKYRNNSSGGFTPRHNKPPAQNYRPNYSNNNGGPPKPGGNHNHHSKNNNSNLNNTNNHPNGNNNNPNNAPKTGSNAVPVNPKDKSTNCYECGVVGHYSNECPKKLARIAANTAAQLSNSAALRRNQNNNNSRLYHMMPLKLRKHPRPCQHAHGGDAERARASLAPVVADLLPSSPSLLRTHPVTCSHLDNPTARASPVADDFVADRRQFRRTPHYADQARPPPAVRDHRDDRQTMLHCPAPSPVTLDACSLASMLDLPRSTTATTRRYKKRPSHLDFFTPPVSTPSSHSPRSLPLLH</sequence>
<keyword evidence="1" id="KW-0479">Metal-binding</keyword>
<dbReference type="SMART" id="SM00343">
    <property type="entry name" value="ZnF_C2HC"/>
    <property type="match status" value="1"/>
</dbReference>
<dbReference type="Proteomes" id="UP001231189">
    <property type="component" value="Unassembled WGS sequence"/>
</dbReference>
<dbReference type="InterPro" id="IPR036875">
    <property type="entry name" value="Znf_CCHC_sf"/>
</dbReference>
<protein>
    <recommendedName>
        <fullName evidence="3">CCHC-type domain-containing protein</fullName>
    </recommendedName>
</protein>
<reference evidence="4" key="1">
    <citation type="submission" date="2023-07" db="EMBL/GenBank/DDBJ databases">
        <title>A chromosome-level genome assembly of Lolium multiflorum.</title>
        <authorList>
            <person name="Chen Y."/>
            <person name="Copetti D."/>
            <person name="Kolliker R."/>
            <person name="Studer B."/>
        </authorList>
    </citation>
    <scope>NUCLEOTIDE SEQUENCE</scope>
    <source>
        <strain evidence="4">02402/16</strain>
        <tissue evidence="4">Leaf</tissue>
    </source>
</reference>
<dbReference type="InterPro" id="IPR001878">
    <property type="entry name" value="Znf_CCHC"/>
</dbReference>
<dbReference type="GO" id="GO:0003676">
    <property type="term" value="F:nucleic acid binding"/>
    <property type="evidence" value="ECO:0007669"/>
    <property type="project" value="InterPro"/>
</dbReference>
<proteinExistence type="predicted"/>
<feature type="domain" description="CCHC-type" evidence="3">
    <location>
        <begin position="134"/>
        <end position="149"/>
    </location>
</feature>
<evidence type="ECO:0000259" key="3">
    <source>
        <dbReference type="PROSITE" id="PS50158"/>
    </source>
</evidence>
<evidence type="ECO:0000313" key="5">
    <source>
        <dbReference type="Proteomes" id="UP001231189"/>
    </source>
</evidence>
<feature type="region of interest" description="Disordered" evidence="2">
    <location>
        <begin position="308"/>
        <end position="343"/>
    </location>
</feature>
<feature type="region of interest" description="Disordered" evidence="2">
    <location>
        <begin position="12"/>
        <end position="127"/>
    </location>
</feature>
<feature type="compositionally biased region" description="Low complexity" evidence="2">
    <location>
        <begin position="326"/>
        <end position="343"/>
    </location>
</feature>
<comment type="caution">
    <text evidence="4">The sequence shown here is derived from an EMBL/GenBank/DDBJ whole genome shotgun (WGS) entry which is preliminary data.</text>
</comment>
<keyword evidence="5" id="KW-1185">Reference proteome</keyword>
<evidence type="ECO:0000313" key="4">
    <source>
        <dbReference type="EMBL" id="KAK1630735.1"/>
    </source>
</evidence>
<gene>
    <name evidence="4" type="ORF">QYE76_005050</name>
</gene>
<dbReference type="SUPFAM" id="SSF57756">
    <property type="entry name" value="Retrovirus zinc finger-like domains"/>
    <property type="match status" value="1"/>
</dbReference>
<dbReference type="Gene3D" id="4.10.60.10">
    <property type="entry name" value="Zinc finger, CCHC-type"/>
    <property type="match status" value="1"/>
</dbReference>
<evidence type="ECO:0000256" key="1">
    <source>
        <dbReference type="PROSITE-ProRule" id="PRU00047"/>
    </source>
</evidence>
<dbReference type="AlphaFoldDB" id="A0AAD8W0C7"/>